<dbReference type="EMBL" id="PVUH01000004">
    <property type="protein sequence ID" value="PRW93814.1"/>
    <property type="molecule type" value="Genomic_DNA"/>
</dbReference>
<proteinExistence type="predicted"/>
<organism evidence="1 2">
    <name type="scientific">Pseudomonas fluorescens</name>
    <dbReference type="NCBI Taxonomy" id="294"/>
    <lineage>
        <taxon>Bacteria</taxon>
        <taxon>Pseudomonadati</taxon>
        <taxon>Pseudomonadota</taxon>
        <taxon>Gammaproteobacteria</taxon>
        <taxon>Pseudomonadales</taxon>
        <taxon>Pseudomonadaceae</taxon>
        <taxon>Pseudomonas</taxon>
    </lineage>
</organism>
<reference evidence="1 2" key="1">
    <citation type="submission" date="2018-03" db="EMBL/GenBank/DDBJ databases">
        <title>Blue discolouration in mozzarella cheese caused by Pseudomonas fluorescens.</title>
        <authorList>
            <person name="Chiesa F."/>
            <person name="Dalmasso A."/>
            <person name="Lomonaco S."/>
        </authorList>
    </citation>
    <scope>NUCLEOTIDE SEQUENCE [LARGE SCALE GENOMIC DNA]</scope>
    <source>
        <strain evidence="1 2">11293</strain>
    </source>
</reference>
<sequence>MLERLTDRELMMGLETTITKVVDACNKLTETVTNQIGKIDARVEAASNQFAAWRNSVQAKDINGRALYKQDIDLTGLSTDVFYPVWWTMPGNEAGETEITVSRVYYRDSDKAPFGEGVYHIAGLNLQLEGVGYIWNGDANFLAIKRISQTYRETVRGVSFGMVCTARAVTGLKPMYLGLVAGQLTNAPQFSGMYLRGGLSYTITKTFDYPVNYSKLDTEVIMKDDVNADWEVRWAVKPYSLAQAEVALGKTLEEKRLAYSHDNDIRYTAKV</sequence>
<gene>
    <name evidence="1" type="ORF">C7A10_07690</name>
</gene>
<accession>A0A2T0IEP5</accession>
<name>A0A2T0IEP5_PSEFL</name>
<protein>
    <submittedName>
        <fullName evidence="1">Phage tail protein</fullName>
    </submittedName>
</protein>
<dbReference type="Proteomes" id="UP000239731">
    <property type="component" value="Unassembled WGS sequence"/>
</dbReference>
<evidence type="ECO:0000313" key="1">
    <source>
        <dbReference type="EMBL" id="PRW93814.1"/>
    </source>
</evidence>
<comment type="caution">
    <text evidence="1">The sequence shown here is derived from an EMBL/GenBank/DDBJ whole genome shotgun (WGS) entry which is preliminary data.</text>
</comment>
<evidence type="ECO:0000313" key="2">
    <source>
        <dbReference type="Proteomes" id="UP000239731"/>
    </source>
</evidence>
<dbReference type="AlphaFoldDB" id="A0A2T0IEP5"/>